<proteinExistence type="predicted"/>
<dbReference type="GO" id="GO:0048788">
    <property type="term" value="C:cytoskeleton of presynaptic active zone"/>
    <property type="evidence" value="ECO:0007669"/>
    <property type="project" value="TreeGrafter"/>
</dbReference>
<feature type="non-terminal residue" evidence="2">
    <location>
        <position position="57"/>
    </location>
</feature>
<evidence type="ECO:0000313" key="4">
    <source>
        <dbReference type="Proteomes" id="UP000676336"/>
    </source>
</evidence>
<dbReference type="EMBL" id="CAJOBI010222835">
    <property type="protein sequence ID" value="CAF5045612.1"/>
    <property type="molecule type" value="Genomic_DNA"/>
</dbReference>
<dbReference type="GO" id="GO:0044325">
    <property type="term" value="F:transmembrane transporter binding"/>
    <property type="evidence" value="ECO:0007669"/>
    <property type="project" value="TreeGrafter"/>
</dbReference>
<evidence type="ECO:0000313" key="3">
    <source>
        <dbReference type="EMBL" id="CAF5045612.1"/>
    </source>
</evidence>
<gene>
    <name evidence="2" type="ORF">SMN809_LOCUS58668</name>
    <name evidence="3" type="ORF">SMN809_LOCUS58890</name>
</gene>
<dbReference type="InterPro" id="IPR001478">
    <property type="entry name" value="PDZ"/>
</dbReference>
<dbReference type="GO" id="GO:0042391">
    <property type="term" value="P:regulation of membrane potential"/>
    <property type="evidence" value="ECO:0007669"/>
    <property type="project" value="TreeGrafter"/>
</dbReference>
<dbReference type="InterPro" id="IPR036034">
    <property type="entry name" value="PDZ_sf"/>
</dbReference>
<dbReference type="InterPro" id="IPR039032">
    <property type="entry name" value="Rim-like"/>
</dbReference>
<evidence type="ECO:0000313" key="2">
    <source>
        <dbReference type="EMBL" id="CAF5041680.1"/>
    </source>
</evidence>
<dbReference type="PANTHER" id="PTHR12157">
    <property type="entry name" value="REGULATING SYNAPTIC MEMBRANE EXOCYTOSIS PROTEIN"/>
    <property type="match status" value="1"/>
</dbReference>
<name>A0A8S3E2K7_9BILA</name>
<comment type="caution">
    <text evidence="2">The sequence shown here is derived from an EMBL/GenBank/DDBJ whole genome shotgun (WGS) entry which is preliminary data.</text>
</comment>
<dbReference type="Pfam" id="PF17820">
    <property type="entry name" value="PDZ_6"/>
    <property type="match status" value="1"/>
</dbReference>
<dbReference type="Proteomes" id="UP000676336">
    <property type="component" value="Unassembled WGS sequence"/>
</dbReference>
<dbReference type="EMBL" id="CAJOBI010221115">
    <property type="protein sequence ID" value="CAF5041680.1"/>
    <property type="molecule type" value="Genomic_DNA"/>
</dbReference>
<accession>A0A8S3E2K7</accession>
<dbReference type="GO" id="GO:0048791">
    <property type="term" value="P:calcium ion-regulated exocytosis of neurotransmitter"/>
    <property type="evidence" value="ECO:0007669"/>
    <property type="project" value="TreeGrafter"/>
</dbReference>
<dbReference type="AlphaFoldDB" id="A0A8S3E2K7"/>
<dbReference type="PANTHER" id="PTHR12157:SF21">
    <property type="entry name" value="RAB3 INTERACTING MOLECULE, ISOFORM F"/>
    <property type="match status" value="1"/>
</dbReference>
<reference evidence="2" key="1">
    <citation type="submission" date="2021-02" db="EMBL/GenBank/DDBJ databases">
        <authorList>
            <person name="Nowell W R."/>
        </authorList>
    </citation>
    <scope>NUCLEOTIDE SEQUENCE</scope>
</reference>
<sequence>MIAEITEVTPGSIADNCGQLQIGDQVLEWNGKKSTNLNYNELYQIISQNSLQSPDIH</sequence>
<dbReference type="SUPFAM" id="SSF50156">
    <property type="entry name" value="PDZ domain-like"/>
    <property type="match status" value="1"/>
</dbReference>
<dbReference type="Gene3D" id="2.30.42.10">
    <property type="match status" value="1"/>
</dbReference>
<protein>
    <recommendedName>
        <fullName evidence="1">PDZ domain-containing protein</fullName>
    </recommendedName>
</protein>
<dbReference type="GO" id="GO:0048167">
    <property type="term" value="P:regulation of synaptic plasticity"/>
    <property type="evidence" value="ECO:0007669"/>
    <property type="project" value="TreeGrafter"/>
</dbReference>
<dbReference type="PROSITE" id="PS50106">
    <property type="entry name" value="PDZ"/>
    <property type="match status" value="1"/>
</dbReference>
<organism evidence="2 4">
    <name type="scientific">Rotaria magnacalcarata</name>
    <dbReference type="NCBI Taxonomy" id="392030"/>
    <lineage>
        <taxon>Eukaryota</taxon>
        <taxon>Metazoa</taxon>
        <taxon>Spiralia</taxon>
        <taxon>Gnathifera</taxon>
        <taxon>Rotifera</taxon>
        <taxon>Eurotatoria</taxon>
        <taxon>Bdelloidea</taxon>
        <taxon>Philodinida</taxon>
        <taxon>Philodinidae</taxon>
        <taxon>Rotaria</taxon>
    </lineage>
</organism>
<dbReference type="GO" id="GO:0031267">
    <property type="term" value="F:small GTPase binding"/>
    <property type="evidence" value="ECO:0007669"/>
    <property type="project" value="InterPro"/>
</dbReference>
<dbReference type="InterPro" id="IPR041489">
    <property type="entry name" value="PDZ_6"/>
</dbReference>
<evidence type="ECO:0000259" key="1">
    <source>
        <dbReference type="PROSITE" id="PS50106"/>
    </source>
</evidence>
<dbReference type="GO" id="GO:0042734">
    <property type="term" value="C:presynaptic membrane"/>
    <property type="evidence" value="ECO:0007669"/>
    <property type="project" value="TreeGrafter"/>
</dbReference>
<feature type="domain" description="PDZ" evidence="1">
    <location>
        <begin position="1"/>
        <end position="46"/>
    </location>
</feature>
<dbReference type="GO" id="GO:0050806">
    <property type="term" value="P:positive regulation of synaptic transmission"/>
    <property type="evidence" value="ECO:0007669"/>
    <property type="project" value="TreeGrafter"/>
</dbReference>